<dbReference type="Proteomes" id="UP000295117">
    <property type="component" value="Unassembled WGS sequence"/>
</dbReference>
<keyword evidence="1" id="KW-0732">Signal</keyword>
<evidence type="ECO:0000256" key="1">
    <source>
        <dbReference type="SAM" id="SignalP"/>
    </source>
</evidence>
<feature type="signal peptide" evidence="1">
    <location>
        <begin position="1"/>
        <end position="20"/>
    </location>
</feature>
<sequence>MYRWLILAAALLLTGCSPIGQNHHVKANLDSLSADELARFLPVLADYPGLSWNVTTIAGSSNRPAGPYIDPKATVTPDGCADIPFQRKTQIAASADGFVPNGVAGNSGMATVRIMRQSQGRDLIDESLQWAKRCQEYQIVYSSTGPEDPGSADPTAVSALPAADIDGTKITRIQLVDNREHRFQPEGSRESVVSLAKVGDLVVVGYRHDNNADANAILSLTISRLKSGQPARKPLSNKADDSLLTGRTDKELQQLLPSTLDLATQMTASQSTPILGERAGEYQLPTTVPASCERTPFENTGWSSDTDRDFREIATVTTQRRLGDHADGEMVRLGIEKIGTSVITETTMWAKQCHSFSTGAGSSHTSPVTIDLLPAAQIDGVDITSVHVKGDSTNRIDYTASLFNIRGILVTTKPAVAQQPTDLQRQIADNLTHATYDTPSGPIYHGAYHRLPGEIKAPPPSAEATEKLARVALGNLVNPDGYRPGGYMPGDTKTTNPDYLHFRSPTGSIACTFRKYVLYCNVPQGTYPRTPKPDDLHGNWIDSTVEFSSEGIRSGIAAIDPIVYAESNTLDYGNSIRIGDGGECLMERNGLTCVDYSTRTGMHLSRDDLTAMSANETLRYDPRLLTGR</sequence>
<dbReference type="PROSITE" id="PS51257">
    <property type="entry name" value="PROKAR_LIPOPROTEIN"/>
    <property type="match status" value="1"/>
</dbReference>
<comment type="caution">
    <text evidence="2">The sequence shown here is derived from an EMBL/GenBank/DDBJ whole genome shotgun (WGS) entry which is preliminary data.</text>
</comment>
<proteinExistence type="predicted"/>
<accession>A0A4R8S7J2</accession>
<dbReference type="EMBL" id="PECH01000007">
    <property type="protein sequence ID" value="TDZ82096.1"/>
    <property type="molecule type" value="Genomic_DNA"/>
</dbReference>
<name>A0A4R8S7J2_9MYCO</name>
<evidence type="ECO:0000313" key="3">
    <source>
        <dbReference type="Proteomes" id="UP000295117"/>
    </source>
</evidence>
<evidence type="ECO:0000313" key="2">
    <source>
        <dbReference type="EMBL" id="TDZ82096.1"/>
    </source>
</evidence>
<evidence type="ECO:0008006" key="4">
    <source>
        <dbReference type="Google" id="ProtNLM"/>
    </source>
</evidence>
<reference evidence="2 3" key="1">
    <citation type="journal article" date="2019" name="Sci. Rep.">
        <title>Extended insight into the Mycobacterium chelonae-abscessus complex through whole genome sequencing of Mycobacterium salmoniphilum outbreak and Mycobacterium salmoniphilum-like strains.</title>
        <authorList>
            <person name="Behra P.R.K."/>
            <person name="Das S."/>
            <person name="Pettersson B.M.F."/>
            <person name="Shirreff L."/>
            <person name="DuCote T."/>
            <person name="Jacobsson K.G."/>
            <person name="Ennis D.G."/>
            <person name="Kirsebom L.A."/>
        </authorList>
    </citation>
    <scope>NUCLEOTIDE SEQUENCE [LARGE SCALE GENOMIC DNA]</scope>
    <source>
        <strain evidence="2 3">DE 4585</strain>
    </source>
</reference>
<protein>
    <recommendedName>
        <fullName evidence="4">PknH-like extracellular domain-containing protein</fullName>
    </recommendedName>
</protein>
<feature type="chain" id="PRO_5039048898" description="PknH-like extracellular domain-containing protein" evidence="1">
    <location>
        <begin position="21"/>
        <end position="628"/>
    </location>
</feature>
<gene>
    <name evidence="2" type="ORF">DE4585_02625</name>
</gene>
<organism evidence="2 3">
    <name type="scientific">Mycobacteroides salmoniphilum</name>
    <dbReference type="NCBI Taxonomy" id="404941"/>
    <lineage>
        <taxon>Bacteria</taxon>
        <taxon>Bacillati</taxon>
        <taxon>Actinomycetota</taxon>
        <taxon>Actinomycetes</taxon>
        <taxon>Mycobacteriales</taxon>
        <taxon>Mycobacteriaceae</taxon>
        <taxon>Mycobacteroides</taxon>
    </lineage>
</organism>
<dbReference type="AlphaFoldDB" id="A0A4R8S7J2"/>
<dbReference type="RefSeq" id="WP_237161251.1">
    <property type="nucleotide sequence ID" value="NZ_PECH01000007.1"/>
</dbReference>